<sequence>MGQQDAHRLMVKTASLYYHDEWTQSQISKQIGLSRPIVSRLLQQAKDTGIVEIFIKDETVHTVALEQQLETVFGLDEAVVVPEKHANGGSMKRAVAAAGASYAAKKAKHVQTLGISWGTTMAELVKQFPYEKRPEWHIVPLEGGMGRDSIDIHANHLAYELAKKTQASCSYLYAPAIVDSEEMKDHFMEMVDIKSVLEEGAQVDMAIIGVGNPHEDSTLEKVGYLRKEDADSLKAAGAAGDVGFRFFDDQGVPVHHPFNNRVVGVSLEQLEKIPTVIAVADGTNKQRSIKGLLASNIVNVLVIDERSAAALLNT</sequence>
<gene>
    <name evidence="6" type="ORF">B1B05_13910</name>
    <name evidence="7" type="ORF">SAMN05443094_106273</name>
</gene>
<evidence type="ECO:0000256" key="2">
    <source>
        <dbReference type="ARBA" id="ARBA00023015"/>
    </source>
</evidence>
<dbReference type="Pfam" id="PF04198">
    <property type="entry name" value="Sugar-bind"/>
    <property type="match status" value="1"/>
</dbReference>
<dbReference type="EMBL" id="MWSK01000006">
    <property type="protein sequence ID" value="OXS76750.1"/>
    <property type="molecule type" value="Genomic_DNA"/>
</dbReference>
<keyword evidence="2" id="KW-0805">Transcription regulation</keyword>
<dbReference type="Gene3D" id="3.40.50.1360">
    <property type="match status" value="1"/>
</dbReference>
<evidence type="ECO:0000313" key="9">
    <source>
        <dbReference type="Proteomes" id="UP000215545"/>
    </source>
</evidence>
<dbReference type="EMBL" id="FTLX01000006">
    <property type="protein sequence ID" value="SIR28233.1"/>
    <property type="molecule type" value="Genomic_DNA"/>
</dbReference>
<dbReference type="GO" id="GO:0030246">
    <property type="term" value="F:carbohydrate binding"/>
    <property type="evidence" value="ECO:0007669"/>
    <property type="project" value="InterPro"/>
</dbReference>
<dbReference type="InterPro" id="IPR037171">
    <property type="entry name" value="NagB/RpiA_transferase-like"/>
</dbReference>
<reference evidence="6" key="3">
    <citation type="submission" date="2017-03" db="EMBL/GenBank/DDBJ databases">
        <authorList>
            <person name="Dastager S.G."/>
            <person name="Neurgaonkar P.S."/>
            <person name="Dharne M.S."/>
        </authorList>
    </citation>
    <scope>NUCLEOTIDE SEQUENCE</scope>
    <source>
        <strain evidence="6">DSM 25145</strain>
    </source>
</reference>
<evidence type="ECO:0000256" key="1">
    <source>
        <dbReference type="ARBA" id="ARBA00010466"/>
    </source>
</evidence>
<feature type="domain" description="Sugar-binding" evidence="5">
    <location>
        <begin position="59"/>
        <end position="313"/>
    </location>
</feature>
<accession>A0A1N6ZMX0</accession>
<organism evidence="7 8">
    <name type="scientific">Domibacillus enclensis</name>
    <dbReference type="NCBI Taxonomy" id="1017273"/>
    <lineage>
        <taxon>Bacteria</taxon>
        <taxon>Bacillati</taxon>
        <taxon>Bacillota</taxon>
        <taxon>Bacilli</taxon>
        <taxon>Bacillales</taxon>
        <taxon>Bacillaceae</taxon>
        <taxon>Domibacillus</taxon>
    </lineage>
</organism>
<evidence type="ECO:0000256" key="4">
    <source>
        <dbReference type="ARBA" id="ARBA00023163"/>
    </source>
</evidence>
<dbReference type="Gene3D" id="1.10.10.60">
    <property type="entry name" value="Homeodomain-like"/>
    <property type="match status" value="1"/>
</dbReference>
<dbReference type="InterPro" id="IPR051054">
    <property type="entry name" value="SorC_transcr_regulators"/>
</dbReference>
<dbReference type="GO" id="GO:0003677">
    <property type="term" value="F:DNA binding"/>
    <property type="evidence" value="ECO:0007669"/>
    <property type="project" value="UniProtKB-KW"/>
</dbReference>
<dbReference type="OrthoDB" id="58802at2"/>
<dbReference type="SUPFAM" id="SSF100950">
    <property type="entry name" value="NagB/RpiA/CoA transferase-like"/>
    <property type="match status" value="1"/>
</dbReference>
<name>A0A1N6ZMX0_9BACI</name>
<keyword evidence="4" id="KW-0804">Transcription</keyword>
<dbReference type="Proteomes" id="UP000186385">
    <property type="component" value="Unassembled WGS sequence"/>
</dbReference>
<dbReference type="Proteomes" id="UP000215545">
    <property type="component" value="Unassembled WGS sequence"/>
</dbReference>
<evidence type="ECO:0000313" key="8">
    <source>
        <dbReference type="Proteomes" id="UP000186385"/>
    </source>
</evidence>
<dbReference type="InterPro" id="IPR007324">
    <property type="entry name" value="Sugar-bd_dom_put"/>
</dbReference>
<keyword evidence="9" id="KW-1185">Reference proteome</keyword>
<dbReference type="STRING" id="1017273.SAMN05443094_106273"/>
<keyword evidence="3 7" id="KW-0238">DNA-binding</keyword>
<reference evidence="9" key="2">
    <citation type="submission" date="2017-03" db="EMBL/GenBank/DDBJ databases">
        <title>Bacillus sp. V-88(T) DSM27956, whole genome shotgun sequencing project.</title>
        <authorList>
            <person name="Dastager S.G."/>
            <person name="Neurgaonkar P.S."/>
            <person name="Dharne M.S."/>
        </authorList>
    </citation>
    <scope>NUCLEOTIDE SEQUENCE [LARGE SCALE GENOMIC DNA]</scope>
    <source>
        <strain evidence="9">DSM 25145</strain>
    </source>
</reference>
<dbReference type="PANTHER" id="PTHR34294">
    <property type="entry name" value="TRANSCRIPTIONAL REGULATOR-RELATED"/>
    <property type="match status" value="1"/>
</dbReference>
<evidence type="ECO:0000259" key="5">
    <source>
        <dbReference type="Pfam" id="PF04198"/>
    </source>
</evidence>
<evidence type="ECO:0000313" key="6">
    <source>
        <dbReference type="EMBL" id="OXS76750.1"/>
    </source>
</evidence>
<evidence type="ECO:0000313" key="7">
    <source>
        <dbReference type="EMBL" id="SIR28233.1"/>
    </source>
</evidence>
<protein>
    <submittedName>
        <fullName evidence="6 7">Transcriptional regulator</fullName>
    </submittedName>
</protein>
<reference evidence="7 8" key="1">
    <citation type="submission" date="2017-01" db="EMBL/GenBank/DDBJ databases">
        <authorList>
            <person name="Mah S.A."/>
            <person name="Swanson W.J."/>
            <person name="Moy G.W."/>
            <person name="Vacquier V.D."/>
        </authorList>
    </citation>
    <scope>NUCLEOTIDE SEQUENCE [LARGE SCALE GENOMIC DNA]</scope>
    <source>
        <strain evidence="7 8">NIO-1016</strain>
    </source>
</reference>
<dbReference type="RefSeq" id="WP_045849049.1">
    <property type="nucleotide sequence ID" value="NZ_FTLX01000006.1"/>
</dbReference>
<evidence type="ECO:0000256" key="3">
    <source>
        <dbReference type="ARBA" id="ARBA00023125"/>
    </source>
</evidence>
<dbReference type="PANTHER" id="PTHR34294:SF12">
    <property type="entry name" value="SUGAR-BINDING TRANSCRIPTIONAL REGULATOR"/>
    <property type="match status" value="1"/>
</dbReference>
<dbReference type="AlphaFoldDB" id="A0A1N6ZMX0"/>
<proteinExistence type="inferred from homology"/>
<comment type="similarity">
    <text evidence="1">Belongs to the SorC transcriptional regulatory family.</text>
</comment>